<proteinExistence type="predicted"/>
<feature type="region of interest" description="Disordered" evidence="1">
    <location>
        <begin position="128"/>
        <end position="157"/>
    </location>
</feature>
<evidence type="ECO:0000313" key="2">
    <source>
        <dbReference type="EMBL" id="KAF4627947.1"/>
    </source>
</evidence>
<dbReference type="AlphaFoldDB" id="A0A8H4RD73"/>
<reference evidence="2 3" key="1">
    <citation type="submission" date="2020-03" db="EMBL/GenBank/DDBJ databases">
        <title>Draft Genome Sequence of Cudoniella acicularis.</title>
        <authorList>
            <person name="Buettner E."/>
            <person name="Kellner H."/>
        </authorList>
    </citation>
    <scope>NUCLEOTIDE SEQUENCE [LARGE SCALE GENOMIC DNA]</scope>
    <source>
        <strain evidence="2 3">DSM 108380</strain>
    </source>
</reference>
<name>A0A8H4RD73_9HELO</name>
<keyword evidence="3" id="KW-1185">Reference proteome</keyword>
<feature type="compositionally biased region" description="Polar residues" evidence="1">
    <location>
        <begin position="128"/>
        <end position="140"/>
    </location>
</feature>
<gene>
    <name evidence="2" type="ORF">G7Y89_g10202</name>
</gene>
<accession>A0A8H4RD73</accession>
<dbReference type="Proteomes" id="UP000566819">
    <property type="component" value="Unassembled WGS sequence"/>
</dbReference>
<evidence type="ECO:0000256" key="1">
    <source>
        <dbReference type="SAM" id="MobiDB-lite"/>
    </source>
</evidence>
<protein>
    <submittedName>
        <fullName evidence="2">Uncharacterized protein</fullName>
    </submittedName>
</protein>
<sequence>MRKTKHKRPAFMWPTDDEGDKTGDHNAFPFSSAGVSILQNWIGLQIPQQNLFMVIETIFQPREEVECPFKPYRRFLTVAALTSGSSAMFTNTTANVILQDASIYDNAEYGSSELSVESLALPTAPSSHIQSTVPFTSSSGEAAPLRSNRTAPSTTSLTEDELGAAANSTDSEHLAPPPVALLKPRSKNLRSELFKRRAEQVKAMLEDSGRWPDKWAGDVERADMFHEAYHEQVFKALSSPLANVVDSEQIHDHEIEDSGGVQGYAQSGG</sequence>
<evidence type="ECO:0000313" key="3">
    <source>
        <dbReference type="Proteomes" id="UP000566819"/>
    </source>
</evidence>
<feature type="compositionally biased region" description="Polar residues" evidence="1">
    <location>
        <begin position="147"/>
        <end position="157"/>
    </location>
</feature>
<dbReference type="EMBL" id="JAAMPI010000885">
    <property type="protein sequence ID" value="KAF4627947.1"/>
    <property type="molecule type" value="Genomic_DNA"/>
</dbReference>
<feature type="region of interest" description="Disordered" evidence="1">
    <location>
        <begin position="1"/>
        <end position="22"/>
    </location>
</feature>
<comment type="caution">
    <text evidence="2">The sequence shown here is derived from an EMBL/GenBank/DDBJ whole genome shotgun (WGS) entry which is preliminary data.</text>
</comment>
<organism evidence="2 3">
    <name type="scientific">Cudoniella acicularis</name>
    <dbReference type="NCBI Taxonomy" id="354080"/>
    <lineage>
        <taxon>Eukaryota</taxon>
        <taxon>Fungi</taxon>
        <taxon>Dikarya</taxon>
        <taxon>Ascomycota</taxon>
        <taxon>Pezizomycotina</taxon>
        <taxon>Leotiomycetes</taxon>
        <taxon>Helotiales</taxon>
        <taxon>Tricladiaceae</taxon>
        <taxon>Cudoniella</taxon>
    </lineage>
</organism>